<proteinExistence type="predicted"/>
<dbReference type="CTD" id="20202881"/>
<dbReference type="GeneID" id="20202881"/>
<organism evidence="2 3">
    <name type="scientific">Helobdella robusta</name>
    <name type="common">Californian leech</name>
    <dbReference type="NCBI Taxonomy" id="6412"/>
    <lineage>
        <taxon>Eukaryota</taxon>
        <taxon>Metazoa</taxon>
        <taxon>Spiralia</taxon>
        <taxon>Lophotrochozoa</taxon>
        <taxon>Annelida</taxon>
        <taxon>Clitellata</taxon>
        <taxon>Hirudinea</taxon>
        <taxon>Rhynchobdellida</taxon>
        <taxon>Glossiphoniidae</taxon>
        <taxon>Helobdella</taxon>
    </lineage>
</organism>
<evidence type="ECO:0000313" key="3">
    <source>
        <dbReference type="Proteomes" id="UP000015101"/>
    </source>
</evidence>
<dbReference type="HOGENOM" id="CLU_1379474_0_0_1"/>
<dbReference type="EnsemblMetazoa" id="HelroT169549">
    <property type="protein sequence ID" value="HelroP169549"/>
    <property type="gene ID" value="HelroG169549"/>
</dbReference>
<dbReference type="AlphaFoldDB" id="T1F231"/>
<reference evidence="2" key="3">
    <citation type="submission" date="2015-06" db="UniProtKB">
        <authorList>
            <consortium name="EnsemblMetazoa"/>
        </authorList>
    </citation>
    <scope>IDENTIFICATION</scope>
</reference>
<gene>
    <name evidence="2" type="primary">20202881</name>
    <name evidence="1" type="ORF">HELRODRAFT_169549</name>
</gene>
<reference evidence="3" key="1">
    <citation type="submission" date="2012-12" db="EMBL/GenBank/DDBJ databases">
        <authorList>
            <person name="Hellsten U."/>
            <person name="Grimwood J."/>
            <person name="Chapman J.A."/>
            <person name="Shapiro H."/>
            <person name="Aerts A."/>
            <person name="Otillar R.P."/>
            <person name="Terry A.Y."/>
            <person name="Boore J.L."/>
            <person name="Simakov O."/>
            <person name="Marletaz F."/>
            <person name="Cho S.-J."/>
            <person name="Edsinger-Gonzales E."/>
            <person name="Havlak P."/>
            <person name="Kuo D.-H."/>
            <person name="Larsson T."/>
            <person name="Lv J."/>
            <person name="Arendt D."/>
            <person name="Savage R."/>
            <person name="Osoegawa K."/>
            <person name="de Jong P."/>
            <person name="Lindberg D.R."/>
            <person name="Seaver E.C."/>
            <person name="Weisblat D.A."/>
            <person name="Putnam N.H."/>
            <person name="Grigoriev I.V."/>
            <person name="Rokhsar D.S."/>
        </authorList>
    </citation>
    <scope>NUCLEOTIDE SEQUENCE</scope>
</reference>
<protein>
    <submittedName>
        <fullName evidence="1 2">Uncharacterized protein</fullName>
    </submittedName>
</protein>
<dbReference type="InParanoid" id="T1F231"/>
<dbReference type="OrthoDB" id="10054162at2759"/>
<dbReference type="EMBL" id="KB096080">
    <property type="protein sequence ID" value="ESO08661.1"/>
    <property type="molecule type" value="Genomic_DNA"/>
</dbReference>
<evidence type="ECO:0000313" key="1">
    <source>
        <dbReference type="EMBL" id="ESO08661.1"/>
    </source>
</evidence>
<accession>T1F231</accession>
<dbReference type="KEGG" id="hro:HELRODRAFT_169549"/>
<name>T1F231_HELRO</name>
<dbReference type="RefSeq" id="XP_009013591.1">
    <property type="nucleotide sequence ID" value="XM_009015343.1"/>
</dbReference>
<keyword evidence="3" id="KW-1185">Reference proteome</keyword>
<sequence>MWRVGLSRKGKRFVFYVNEIIPCVYALLPNKTRATCAKMLLKLKNVQPGLTSSKPPCRQIKMLSSLEFVEPDNVVQAYEELTRKNQFRGKSMKIANYFEEILTLGKNSDVADVADCCMECSSADFIRYLTYHYRLAASLPVDPSIYRFIDFLKKQQAAQNYDAVQLLMSNPGNSRNKAISQQIKTIVQTLNGNVTDRY</sequence>
<dbReference type="EMBL" id="AMQM01003303">
    <property type="status" value="NOT_ANNOTATED_CDS"/>
    <property type="molecule type" value="Genomic_DNA"/>
</dbReference>
<evidence type="ECO:0000313" key="2">
    <source>
        <dbReference type="EnsemblMetazoa" id="HelroP169549"/>
    </source>
</evidence>
<reference evidence="1 3" key="2">
    <citation type="journal article" date="2013" name="Nature">
        <title>Insights into bilaterian evolution from three spiralian genomes.</title>
        <authorList>
            <person name="Simakov O."/>
            <person name="Marletaz F."/>
            <person name="Cho S.J."/>
            <person name="Edsinger-Gonzales E."/>
            <person name="Havlak P."/>
            <person name="Hellsten U."/>
            <person name="Kuo D.H."/>
            <person name="Larsson T."/>
            <person name="Lv J."/>
            <person name="Arendt D."/>
            <person name="Savage R."/>
            <person name="Osoegawa K."/>
            <person name="de Jong P."/>
            <person name="Grimwood J."/>
            <person name="Chapman J.A."/>
            <person name="Shapiro H."/>
            <person name="Aerts A."/>
            <person name="Otillar R.P."/>
            <person name="Terry A.Y."/>
            <person name="Boore J.L."/>
            <person name="Grigoriev I.V."/>
            <person name="Lindberg D.R."/>
            <person name="Seaver E.C."/>
            <person name="Weisblat D.A."/>
            <person name="Putnam N.H."/>
            <person name="Rokhsar D.S."/>
        </authorList>
    </citation>
    <scope>NUCLEOTIDE SEQUENCE</scope>
</reference>
<dbReference type="Proteomes" id="UP000015101">
    <property type="component" value="Unassembled WGS sequence"/>
</dbReference>